<dbReference type="Pfam" id="PF10934">
    <property type="entry name" value="Sheath_initiator"/>
    <property type="match status" value="1"/>
</dbReference>
<proteinExistence type="predicted"/>
<organism evidence="1 2">
    <name type="scientific">Faecalibacterium prausnitzii</name>
    <dbReference type="NCBI Taxonomy" id="853"/>
    <lineage>
        <taxon>Bacteria</taxon>
        <taxon>Bacillati</taxon>
        <taxon>Bacillota</taxon>
        <taxon>Clostridia</taxon>
        <taxon>Eubacteriales</taxon>
        <taxon>Oscillospiraceae</taxon>
        <taxon>Faecalibacterium</taxon>
    </lineage>
</organism>
<dbReference type="Gene3D" id="3.10.450.40">
    <property type="match status" value="1"/>
</dbReference>
<dbReference type="AlphaFoldDB" id="A0A329UVJ0"/>
<dbReference type="RefSeq" id="WP_112121047.1">
    <property type="nucleotide sequence ID" value="NZ_PRLF01000003.1"/>
</dbReference>
<dbReference type="InterPro" id="IPR020288">
    <property type="entry name" value="Sheath_initiator"/>
</dbReference>
<comment type="caution">
    <text evidence="1">The sequence shown here is derived from an EMBL/GenBank/DDBJ whole genome shotgun (WGS) entry which is preliminary data.</text>
</comment>
<evidence type="ECO:0000313" key="1">
    <source>
        <dbReference type="EMBL" id="RAW66445.1"/>
    </source>
</evidence>
<gene>
    <name evidence="1" type="ORF">C4N21_03825</name>
</gene>
<protein>
    <submittedName>
        <fullName evidence="1">DUF2634 domain-containing protein</fullName>
    </submittedName>
</protein>
<reference evidence="1 2" key="1">
    <citation type="submission" date="2018-02" db="EMBL/GenBank/DDBJ databases">
        <title>Complete genome sequencing of Faecalibacterium prausnitzii strains isolated from the human gut.</title>
        <authorList>
            <person name="Fitzgerald B.C."/>
            <person name="Shkoporov A.N."/>
            <person name="Ross P.R."/>
            <person name="Hill C."/>
        </authorList>
    </citation>
    <scope>NUCLEOTIDE SEQUENCE [LARGE SCALE GENOMIC DNA]</scope>
    <source>
        <strain evidence="1 2">APC924/119</strain>
    </source>
</reference>
<dbReference type="EMBL" id="PRLF01000003">
    <property type="protein sequence ID" value="RAW66445.1"/>
    <property type="molecule type" value="Genomic_DNA"/>
</dbReference>
<dbReference type="SUPFAM" id="SSF160719">
    <property type="entry name" value="gpW/gp25-like"/>
    <property type="match status" value="1"/>
</dbReference>
<sequence>MGTLPTTGENLDLIGFELEEQPSYTHKLDIEGQRVAGMTDKREALRQAVYLILNVERYAYPIYSRNYGSELVDLIGQPMDYAMSEMKRRITDALMQDDRITGVDDWNFETGRKSVLVRFTVYTIYGELEATKEVEI</sequence>
<name>A0A329UVJ0_9FIRM</name>
<accession>A0A329UVJ0</accession>
<dbReference type="Proteomes" id="UP000250550">
    <property type="component" value="Unassembled WGS sequence"/>
</dbReference>
<evidence type="ECO:0000313" key="2">
    <source>
        <dbReference type="Proteomes" id="UP000250550"/>
    </source>
</evidence>